<reference evidence="4" key="1">
    <citation type="submission" date="2020-07" db="EMBL/GenBank/DDBJ databases">
        <title>Huge and variable diversity of episymbiotic CPR bacteria and DPANN archaea in groundwater ecosystems.</title>
        <authorList>
            <person name="He C.Y."/>
            <person name="Keren R."/>
            <person name="Whittaker M."/>
            <person name="Farag I.F."/>
            <person name="Doudna J."/>
            <person name="Cate J.H.D."/>
            <person name="Banfield J.F."/>
        </authorList>
    </citation>
    <scope>NUCLEOTIDE SEQUENCE</scope>
    <source>
        <strain evidence="4">NC_groundwater_717_Ag_S-0.2um_59_8</strain>
    </source>
</reference>
<dbReference type="InterPro" id="IPR010376">
    <property type="entry name" value="GBBH-like_N"/>
</dbReference>
<evidence type="ECO:0000259" key="3">
    <source>
        <dbReference type="Pfam" id="PF06155"/>
    </source>
</evidence>
<dbReference type="GO" id="GO:0046872">
    <property type="term" value="F:metal ion binding"/>
    <property type="evidence" value="ECO:0007669"/>
    <property type="project" value="UniProtKB-KW"/>
</dbReference>
<keyword evidence="2" id="KW-0408">Iron</keyword>
<evidence type="ECO:0000256" key="1">
    <source>
        <dbReference type="ARBA" id="ARBA00022723"/>
    </source>
</evidence>
<evidence type="ECO:0000313" key="5">
    <source>
        <dbReference type="Proteomes" id="UP000741360"/>
    </source>
</evidence>
<proteinExistence type="predicted"/>
<keyword evidence="1" id="KW-0479">Metal-binding</keyword>
<dbReference type="PANTHER" id="PTHR35303">
    <property type="entry name" value="OS02G0197800 PROTEIN"/>
    <property type="match status" value="1"/>
</dbReference>
<gene>
    <name evidence="4" type="ORF">HYY65_10255</name>
</gene>
<sequence length="117" mass="13604">MANPFAMPQPLEIRRVNPLELSVLWADDHRSTYSSDYLRKVCPCESCHEERRQSETGLRVISQEVPTRVEMSQISGVGRYAIQIQFSDGHNTGIYSFNLLRKLCPCRECREAWEQKE</sequence>
<dbReference type="EMBL" id="JACPSX010000197">
    <property type="protein sequence ID" value="MBI3015421.1"/>
    <property type="molecule type" value="Genomic_DNA"/>
</dbReference>
<accession>A0A932GQQ0</accession>
<organism evidence="4 5">
    <name type="scientific">Tectimicrobiota bacterium</name>
    <dbReference type="NCBI Taxonomy" id="2528274"/>
    <lineage>
        <taxon>Bacteria</taxon>
        <taxon>Pseudomonadati</taxon>
        <taxon>Nitrospinota/Tectimicrobiota group</taxon>
        <taxon>Candidatus Tectimicrobiota</taxon>
    </lineage>
</organism>
<evidence type="ECO:0000256" key="2">
    <source>
        <dbReference type="ARBA" id="ARBA00023004"/>
    </source>
</evidence>
<dbReference type="AlphaFoldDB" id="A0A932GQQ0"/>
<protein>
    <submittedName>
        <fullName evidence="4">DUF971 domain-containing protein</fullName>
    </submittedName>
</protein>
<name>A0A932GQQ0_UNCTE</name>
<dbReference type="Proteomes" id="UP000741360">
    <property type="component" value="Unassembled WGS sequence"/>
</dbReference>
<dbReference type="Pfam" id="PF06155">
    <property type="entry name" value="GBBH-like_N"/>
    <property type="match status" value="1"/>
</dbReference>
<dbReference type="Gene3D" id="3.30.2020.30">
    <property type="match status" value="1"/>
</dbReference>
<comment type="caution">
    <text evidence="4">The sequence shown here is derived from an EMBL/GenBank/DDBJ whole genome shotgun (WGS) entry which is preliminary data.</text>
</comment>
<feature type="domain" description="Gamma-butyrobetaine hydroxylase-like N-terminal" evidence="3">
    <location>
        <begin position="20"/>
        <end position="101"/>
    </location>
</feature>
<dbReference type="InterPro" id="IPR038492">
    <property type="entry name" value="GBBH-like_N_sf"/>
</dbReference>
<evidence type="ECO:0000313" key="4">
    <source>
        <dbReference type="EMBL" id="MBI3015421.1"/>
    </source>
</evidence>